<sequence length="122" mass="13184">MKTIPRPPVLKVSLIQLLVLLALTCGALWFSLNAALSVLLGGLCQVFPQAWFTSQAFKYAGAHQADKVLSSMYRGEAGKVLLTASGCIATFVLFDKVNIIGFMVVFVTMIPLQLVLVARALK</sequence>
<evidence type="ECO:0000256" key="4">
    <source>
        <dbReference type="ARBA" id="ARBA00022989"/>
    </source>
</evidence>
<evidence type="ECO:0000256" key="3">
    <source>
        <dbReference type="ARBA" id="ARBA00022692"/>
    </source>
</evidence>
<feature type="transmembrane region" description="Helical" evidence="6">
    <location>
        <begin position="100"/>
        <end position="121"/>
    </location>
</feature>
<keyword evidence="2" id="KW-1003">Cell membrane</keyword>
<evidence type="ECO:0000256" key="2">
    <source>
        <dbReference type="ARBA" id="ARBA00022475"/>
    </source>
</evidence>
<keyword evidence="4 6" id="KW-1133">Transmembrane helix</keyword>
<evidence type="ECO:0008006" key="9">
    <source>
        <dbReference type="Google" id="ProtNLM"/>
    </source>
</evidence>
<evidence type="ECO:0000313" key="8">
    <source>
        <dbReference type="Proteomes" id="UP000051213"/>
    </source>
</evidence>
<dbReference type="Proteomes" id="UP000051213">
    <property type="component" value="Unassembled WGS sequence"/>
</dbReference>
<evidence type="ECO:0000256" key="6">
    <source>
        <dbReference type="SAM" id="Phobius"/>
    </source>
</evidence>
<dbReference type="InterPro" id="IPR005598">
    <property type="entry name" value="ATP_synth_I"/>
</dbReference>
<protein>
    <recommendedName>
        <fullName evidence="9">ATP synthase I</fullName>
    </recommendedName>
</protein>
<evidence type="ECO:0000256" key="5">
    <source>
        <dbReference type="ARBA" id="ARBA00023136"/>
    </source>
</evidence>
<keyword evidence="3 6" id="KW-0812">Transmembrane</keyword>
<reference evidence="7 8" key="1">
    <citation type="submission" date="2015-10" db="EMBL/GenBank/DDBJ databases">
        <title>Metagenome-Assembled Genomes uncover a global brackish microbiome.</title>
        <authorList>
            <person name="Hugerth L.W."/>
            <person name="Larsson J."/>
            <person name="Alneberg J."/>
            <person name="Lindh M.V."/>
            <person name="Legrand C."/>
            <person name="Pinhassi J."/>
            <person name="Andersson A.F."/>
        </authorList>
    </citation>
    <scope>NUCLEOTIDE SEQUENCE [LARGE SCALE GENOMIC DNA]</scope>
    <source>
        <strain evidence="7">BACL26 MAG-121220-bin70</strain>
    </source>
</reference>
<evidence type="ECO:0000313" key="7">
    <source>
        <dbReference type="EMBL" id="KRO94296.1"/>
    </source>
</evidence>
<gene>
    <name evidence="7" type="ORF">ABS24_05800</name>
</gene>
<feature type="transmembrane region" description="Helical" evidence="6">
    <location>
        <begin position="12"/>
        <end position="32"/>
    </location>
</feature>
<comment type="subcellular location">
    <subcellularLocation>
        <location evidence="1">Cell membrane</location>
        <topology evidence="1">Multi-pass membrane protein</topology>
    </subcellularLocation>
</comment>
<keyword evidence="5 6" id="KW-0472">Membrane</keyword>
<dbReference type="EMBL" id="LICA01000163">
    <property type="protein sequence ID" value="KRO94296.1"/>
    <property type="molecule type" value="Genomic_DNA"/>
</dbReference>
<accession>A0A0R2U5L1</accession>
<organism evidence="7 8">
    <name type="scientific">SAR92 bacterium BACL26 MAG-121220-bin70</name>
    <dbReference type="NCBI Taxonomy" id="1655626"/>
    <lineage>
        <taxon>Bacteria</taxon>
        <taxon>Pseudomonadati</taxon>
        <taxon>Pseudomonadota</taxon>
        <taxon>Gammaproteobacteria</taxon>
        <taxon>Cellvibrionales</taxon>
        <taxon>Porticoccaceae</taxon>
        <taxon>SAR92 clade</taxon>
    </lineage>
</organism>
<name>A0A0R2U5L1_9GAMM</name>
<dbReference type="Pfam" id="PF03899">
    <property type="entry name" value="ATP-synt_I"/>
    <property type="match status" value="1"/>
</dbReference>
<dbReference type="GO" id="GO:0005886">
    <property type="term" value="C:plasma membrane"/>
    <property type="evidence" value="ECO:0007669"/>
    <property type="project" value="UniProtKB-SubCell"/>
</dbReference>
<comment type="caution">
    <text evidence="7">The sequence shown here is derived from an EMBL/GenBank/DDBJ whole genome shotgun (WGS) entry which is preliminary data.</text>
</comment>
<evidence type="ECO:0000256" key="1">
    <source>
        <dbReference type="ARBA" id="ARBA00004651"/>
    </source>
</evidence>
<dbReference type="AlphaFoldDB" id="A0A0R2U5L1"/>
<proteinExistence type="predicted"/>